<reference evidence="1 2" key="1">
    <citation type="submission" date="2014-10" db="EMBL/GenBank/DDBJ databases">
        <title>Draft genome of the hookworm Ancylostoma caninum.</title>
        <authorList>
            <person name="Mitreva M."/>
        </authorList>
    </citation>
    <scope>NUCLEOTIDE SEQUENCE [LARGE SCALE GENOMIC DNA]</scope>
    <source>
        <strain evidence="1 2">Baltimore</strain>
    </source>
</reference>
<organism evidence="1 2">
    <name type="scientific">Ancylostoma caninum</name>
    <name type="common">Dog hookworm</name>
    <dbReference type="NCBI Taxonomy" id="29170"/>
    <lineage>
        <taxon>Eukaryota</taxon>
        <taxon>Metazoa</taxon>
        <taxon>Ecdysozoa</taxon>
        <taxon>Nematoda</taxon>
        <taxon>Chromadorea</taxon>
        <taxon>Rhabditida</taxon>
        <taxon>Rhabditina</taxon>
        <taxon>Rhabditomorpha</taxon>
        <taxon>Strongyloidea</taxon>
        <taxon>Ancylostomatidae</taxon>
        <taxon>Ancylostomatinae</taxon>
        <taxon>Ancylostoma</taxon>
    </lineage>
</organism>
<dbReference type="EMBL" id="JOJR01022281">
    <property type="protein sequence ID" value="RCN24209.1"/>
    <property type="molecule type" value="Genomic_DNA"/>
</dbReference>
<dbReference type="Proteomes" id="UP000252519">
    <property type="component" value="Unassembled WGS sequence"/>
</dbReference>
<sequence length="54" mass="6185">MIARCITDRLPQVYRRPSRECALIQMALHEAFLKMASENYGNSDIVESGRKCVL</sequence>
<evidence type="ECO:0000313" key="1">
    <source>
        <dbReference type="EMBL" id="RCN24209.1"/>
    </source>
</evidence>
<accession>A0A368EZI0</accession>
<protein>
    <submittedName>
        <fullName evidence="1">Uncharacterized protein</fullName>
    </submittedName>
</protein>
<proteinExistence type="predicted"/>
<evidence type="ECO:0000313" key="2">
    <source>
        <dbReference type="Proteomes" id="UP000252519"/>
    </source>
</evidence>
<dbReference type="AlphaFoldDB" id="A0A368EZI0"/>
<comment type="caution">
    <text evidence="1">The sequence shown here is derived from an EMBL/GenBank/DDBJ whole genome shotgun (WGS) entry which is preliminary data.</text>
</comment>
<name>A0A368EZI0_ANCCA</name>
<keyword evidence="2" id="KW-1185">Reference proteome</keyword>
<dbReference type="OrthoDB" id="10447625at2759"/>
<gene>
    <name evidence="1" type="ORF">ANCCAN_30100</name>
</gene>